<dbReference type="PANTHER" id="PTHR46093:SF18">
    <property type="entry name" value="FIBRONECTIN TYPE-III DOMAIN-CONTAINING PROTEIN"/>
    <property type="match status" value="1"/>
</dbReference>
<organism evidence="5">
    <name type="scientific">Volvox carteri f. nagariensis</name>
    <dbReference type="NCBI Taxonomy" id="3068"/>
    <lineage>
        <taxon>Eukaryota</taxon>
        <taxon>Viridiplantae</taxon>
        <taxon>Chlorophyta</taxon>
        <taxon>core chlorophytes</taxon>
        <taxon>Chlorophyceae</taxon>
        <taxon>CS clade</taxon>
        <taxon>Chlamydomonadales</taxon>
        <taxon>Volvocaceae</taxon>
        <taxon>Volvox</taxon>
    </lineage>
</organism>
<feature type="compositionally biased region" description="Basic and acidic residues" evidence="3">
    <location>
        <begin position="514"/>
        <end position="542"/>
    </location>
</feature>
<name>D8U153_VOLCA</name>
<gene>
    <name evidence="4" type="ORF">VOLCADRAFT_93025</name>
</gene>
<evidence type="ECO:0000256" key="3">
    <source>
        <dbReference type="SAM" id="MobiDB-lite"/>
    </source>
</evidence>
<feature type="region of interest" description="Disordered" evidence="3">
    <location>
        <begin position="500"/>
        <end position="542"/>
    </location>
</feature>
<evidence type="ECO:0000313" key="5">
    <source>
        <dbReference type="Proteomes" id="UP000001058"/>
    </source>
</evidence>
<keyword evidence="5" id="KW-1185">Reference proteome</keyword>
<proteinExistence type="predicted"/>
<dbReference type="EMBL" id="GL378350">
    <property type="protein sequence ID" value="EFJ46572.1"/>
    <property type="molecule type" value="Genomic_DNA"/>
</dbReference>
<feature type="compositionally biased region" description="Low complexity" evidence="3">
    <location>
        <begin position="500"/>
        <end position="513"/>
    </location>
</feature>
<dbReference type="GeneID" id="9628607"/>
<dbReference type="SUPFAM" id="SSF117281">
    <property type="entry name" value="Kelch motif"/>
    <property type="match status" value="1"/>
</dbReference>
<dbReference type="PANTHER" id="PTHR46093">
    <property type="entry name" value="ACYL-COA-BINDING DOMAIN-CONTAINING PROTEIN 5"/>
    <property type="match status" value="1"/>
</dbReference>
<keyword evidence="2" id="KW-0677">Repeat</keyword>
<keyword evidence="1" id="KW-0880">Kelch repeat</keyword>
<feature type="region of interest" description="Disordered" evidence="3">
    <location>
        <begin position="472"/>
        <end position="491"/>
    </location>
</feature>
<dbReference type="RefSeq" id="XP_002952429.1">
    <property type="nucleotide sequence ID" value="XM_002952383.1"/>
</dbReference>
<sequence>MVRASPLAKESMSLDGTSALRWRLVSARSTEQRKLLKLERASHTATVVNGNIYVIAGRKGSTFYGDLLLFDTATHSWSILTPAIPNGFRPRANHTATLVGGRYIWVIAGSDNEKVMGDAHVFDVQTQTWTKPHVRGDITLLSRTAHSAELHPCDPRAILLFGGYDGAVFHNDLVVIRTDALAVERVELSVGGVPPPVPRGYHSCTAAGSRCYVYGGRTETGVVDASGMLAVFDAAGNRWLAPHVEGKWPQARSSHRAVALGSRLLIHGGAAAGEQTDRLADVHTLLICPHTGRLTWSRMDEPPAVAGSASNARPQGRSAHTVGQLRSQLSPKHIPKPTDRSSPHHAPKVVTQANGGPAAPTSGATNGNLSRPASPLREDAAAAAAAGGASRGAKRRLVPTASDKAPAQAQQPAGNLAMPTRGLRDGGGAAEAYGAGAEDDPIDLTADQLPDGTQPKVAAGAPSWVQHVPRTRGDAVEGGEPALRSDGGWLGGQRRGRVCSSMQQQMSEDAAAAEAKDAERQANQKLAEQQRRAAEELSMQRRSCEMTQEALRTANTELEEARSQLEHLQQDLVVARQQAAAHQQQQAAAARQAADRERALLQERELIMQQLVETGCKYQEQIKSLEALSGRHQAEADKYRRDLHAEAERHSEAAAALRERLGKWEQDATELTNRLREAAAQNQKLQQELARLQDVKQRLERDTSEAREAQQRLQRQMDEQVGDLARQRDSLQMQVTHTTTRISALESELRRTKDDLAHRDVQHAALLQASADKAAELAGVRELLRAAQQKQEVMRQQASLLATQMQTAQATVQAIANGV</sequence>
<dbReference type="OrthoDB" id="10251809at2759"/>
<dbReference type="Proteomes" id="UP000001058">
    <property type="component" value="Unassembled WGS sequence"/>
</dbReference>
<dbReference type="InParanoid" id="D8U153"/>
<dbReference type="InterPro" id="IPR015915">
    <property type="entry name" value="Kelch-typ_b-propeller"/>
</dbReference>
<dbReference type="KEGG" id="vcn:VOLCADRAFT_93025"/>
<feature type="region of interest" description="Disordered" evidence="3">
    <location>
        <begin position="296"/>
        <end position="436"/>
    </location>
</feature>
<evidence type="ECO:0000256" key="2">
    <source>
        <dbReference type="ARBA" id="ARBA00022737"/>
    </source>
</evidence>
<evidence type="ECO:0000256" key="1">
    <source>
        <dbReference type="ARBA" id="ARBA00022441"/>
    </source>
</evidence>
<protein>
    <submittedName>
        <fullName evidence="4">Uncharacterized protein</fullName>
    </submittedName>
</protein>
<feature type="compositionally biased region" description="Basic and acidic residues" evidence="3">
    <location>
        <begin position="700"/>
        <end position="718"/>
    </location>
</feature>
<dbReference type="Pfam" id="PF24681">
    <property type="entry name" value="Kelch_KLHDC2_KLHL20_DRC7"/>
    <property type="match status" value="1"/>
</dbReference>
<feature type="compositionally biased region" description="Polar residues" evidence="3">
    <location>
        <begin position="362"/>
        <end position="371"/>
    </location>
</feature>
<dbReference type="AlphaFoldDB" id="D8U153"/>
<dbReference type="STRING" id="3068.D8U153"/>
<reference evidence="4 5" key="1">
    <citation type="journal article" date="2010" name="Science">
        <title>Genomic analysis of organismal complexity in the multicellular green alga Volvox carteri.</title>
        <authorList>
            <person name="Prochnik S.E."/>
            <person name="Umen J."/>
            <person name="Nedelcu A.M."/>
            <person name="Hallmann A."/>
            <person name="Miller S.M."/>
            <person name="Nishii I."/>
            <person name="Ferris P."/>
            <person name="Kuo A."/>
            <person name="Mitros T."/>
            <person name="Fritz-Laylin L.K."/>
            <person name="Hellsten U."/>
            <person name="Chapman J."/>
            <person name="Simakov O."/>
            <person name="Rensing S.A."/>
            <person name="Terry A."/>
            <person name="Pangilinan J."/>
            <person name="Kapitonov V."/>
            <person name="Jurka J."/>
            <person name="Salamov A."/>
            <person name="Shapiro H."/>
            <person name="Schmutz J."/>
            <person name="Grimwood J."/>
            <person name="Lindquist E."/>
            <person name="Lucas S."/>
            <person name="Grigoriev I.V."/>
            <person name="Schmitt R."/>
            <person name="Kirk D."/>
            <person name="Rokhsar D.S."/>
        </authorList>
    </citation>
    <scope>NUCLEOTIDE SEQUENCE [LARGE SCALE GENOMIC DNA]</scope>
    <source>
        <strain evidence="5">f. Nagariensis / Eve</strain>
    </source>
</reference>
<accession>D8U153</accession>
<feature type="region of interest" description="Disordered" evidence="3">
    <location>
        <begin position="700"/>
        <end position="720"/>
    </location>
</feature>
<dbReference type="Gene3D" id="2.120.10.80">
    <property type="entry name" value="Kelch-type beta propeller"/>
    <property type="match status" value="2"/>
</dbReference>
<dbReference type="eggNOG" id="KOG0379">
    <property type="taxonomic scope" value="Eukaryota"/>
</dbReference>
<evidence type="ECO:0000313" key="4">
    <source>
        <dbReference type="EMBL" id="EFJ46572.1"/>
    </source>
</evidence>